<protein>
    <submittedName>
        <fullName evidence="5">Tetratricopeptide repeat protein</fullName>
    </submittedName>
</protein>
<dbReference type="Gene3D" id="1.25.40.10">
    <property type="entry name" value="Tetratricopeptide repeat domain"/>
    <property type="match status" value="4"/>
</dbReference>
<dbReference type="KEGG" id="tet:TTHERM_00455290"/>
<name>I7M3Q3_TETTS</name>
<evidence type="ECO:0000256" key="1">
    <source>
        <dbReference type="ARBA" id="ARBA00022737"/>
    </source>
</evidence>
<dbReference type="SUPFAM" id="SSF48452">
    <property type="entry name" value="TPR-like"/>
    <property type="match status" value="4"/>
</dbReference>
<dbReference type="PANTHER" id="PTHR45641">
    <property type="entry name" value="TETRATRICOPEPTIDE REPEAT PROTEIN (AFU_ORTHOLOGUE AFUA_6G03870)"/>
    <property type="match status" value="1"/>
</dbReference>
<proteinExistence type="predicted"/>
<feature type="region of interest" description="Disordered" evidence="4">
    <location>
        <begin position="1"/>
        <end position="22"/>
    </location>
</feature>
<keyword evidence="1" id="KW-0677">Repeat</keyword>
<dbReference type="AlphaFoldDB" id="I7M3Q3"/>
<dbReference type="Pfam" id="PF13424">
    <property type="entry name" value="TPR_12"/>
    <property type="match status" value="4"/>
</dbReference>
<dbReference type="HOGENOM" id="CLU_406831_0_0_1"/>
<keyword evidence="2 3" id="KW-0802">TPR repeat</keyword>
<dbReference type="PROSITE" id="PS50005">
    <property type="entry name" value="TPR"/>
    <property type="match status" value="1"/>
</dbReference>
<evidence type="ECO:0000313" key="6">
    <source>
        <dbReference type="Proteomes" id="UP000009168"/>
    </source>
</evidence>
<dbReference type="PANTHER" id="PTHR45641:SF19">
    <property type="entry name" value="NEPHROCYSTIN-3"/>
    <property type="match status" value="1"/>
</dbReference>
<dbReference type="InterPro" id="IPR019734">
    <property type="entry name" value="TPR_rpt"/>
</dbReference>
<sequence>MNKELEKVLGELQEQEKKPPKEYSKEKVIQLVKQLSKLYGECKDYPKQYEQVLRLLEYYGSQYPDKDPRLLPYYEQILELIELQPQMPNQLKQILYYKNKIVVVYQERNKEMKDKRSDKEYIDEAIIASTYTQIAKLYIQIENDYQKAIESIETAIFHFQKKYGEEHQIIAQSLFQISKYYIELMDLETAHTYADKSYKMMKKTAGNDNRETALCVSNLAKIQRLRENYNEAVQEERRALEIFEKYHRNKAHSDIADALIRLAELYEITEEYEKAFELQEKSLSMNRKLHGQENIPVANSLIGIAKSLSHLQNHDEAMKYAEASVHMLKNVTGENSLDYAYGMRDLTEIYFAGNYFVEASQKQQIIIQIFKNHNQISDVVQMLCKYASTIEKLELYDQQIEAIKEALFYLKQISPENDIKVSTLVHNLAHLLCHHNKIEEAIQYGFEALQLRINIFGKNTTNVASTYEVLSMIFQKANDFLKSEECLEEAINIYSVLCEERGAHPEWARLLDNLAEVQSELGEYLQAIETQNKSLEMIESLFSNQHPLYASGLVNLSAYYLEMNKPEKSLELILQGIKLLANEYGEDDINLADPYELLSKIYTQLGYMGLATDYQYKSMEINKRFMGERHEVVQQNMLNLAEIYHRQRRYKESKIIKDKVKIINSNMFFITPQKRI</sequence>
<evidence type="ECO:0000256" key="4">
    <source>
        <dbReference type="SAM" id="MobiDB-lite"/>
    </source>
</evidence>
<accession>I7M3Q3</accession>
<dbReference type="OrthoDB" id="289532at2759"/>
<evidence type="ECO:0000313" key="5">
    <source>
        <dbReference type="EMBL" id="EAS03890.1"/>
    </source>
</evidence>
<dbReference type="InterPro" id="IPR011990">
    <property type="entry name" value="TPR-like_helical_dom_sf"/>
</dbReference>
<organism evidence="5 6">
    <name type="scientific">Tetrahymena thermophila (strain SB210)</name>
    <dbReference type="NCBI Taxonomy" id="312017"/>
    <lineage>
        <taxon>Eukaryota</taxon>
        <taxon>Sar</taxon>
        <taxon>Alveolata</taxon>
        <taxon>Ciliophora</taxon>
        <taxon>Intramacronucleata</taxon>
        <taxon>Oligohymenophorea</taxon>
        <taxon>Hymenostomatida</taxon>
        <taxon>Tetrahymenina</taxon>
        <taxon>Tetrahymenidae</taxon>
        <taxon>Tetrahymena</taxon>
    </lineage>
</organism>
<dbReference type="RefSeq" id="XP_001024135.1">
    <property type="nucleotide sequence ID" value="XM_001024135.3"/>
</dbReference>
<dbReference type="EMBL" id="GG662464">
    <property type="protein sequence ID" value="EAS03890.1"/>
    <property type="molecule type" value="Genomic_DNA"/>
</dbReference>
<reference evidence="6" key="1">
    <citation type="journal article" date="2006" name="PLoS Biol.">
        <title>Macronuclear genome sequence of the ciliate Tetrahymena thermophila, a model eukaryote.</title>
        <authorList>
            <person name="Eisen J.A."/>
            <person name="Coyne R.S."/>
            <person name="Wu M."/>
            <person name="Wu D."/>
            <person name="Thiagarajan M."/>
            <person name="Wortman J.R."/>
            <person name="Badger J.H."/>
            <person name="Ren Q."/>
            <person name="Amedeo P."/>
            <person name="Jones K.M."/>
            <person name="Tallon L.J."/>
            <person name="Delcher A.L."/>
            <person name="Salzberg S.L."/>
            <person name="Silva J.C."/>
            <person name="Haas B.J."/>
            <person name="Majoros W.H."/>
            <person name="Farzad M."/>
            <person name="Carlton J.M."/>
            <person name="Smith R.K. Jr."/>
            <person name="Garg J."/>
            <person name="Pearlman R.E."/>
            <person name="Karrer K.M."/>
            <person name="Sun L."/>
            <person name="Manning G."/>
            <person name="Elde N.C."/>
            <person name="Turkewitz A.P."/>
            <person name="Asai D.J."/>
            <person name="Wilkes D.E."/>
            <person name="Wang Y."/>
            <person name="Cai H."/>
            <person name="Collins K."/>
            <person name="Stewart B.A."/>
            <person name="Lee S.R."/>
            <person name="Wilamowska K."/>
            <person name="Weinberg Z."/>
            <person name="Ruzzo W.L."/>
            <person name="Wloga D."/>
            <person name="Gaertig J."/>
            <person name="Frankel J."/>
            <person name="Tsao C.-C."/>
            <person name="Gorovsky M.A."/>
            <person name="Keeling P.J."/>
            <person name="Waller R.F."/>
            <person name="Patron N.J."/>
            <person name="Cherry J.M."/>
            <person name="Stover N.A."/>
            <person name="Krieger C.J."/>
            <person name="del Toro C."/>
            <person name="Ryder H.F."/>
            <person name="Williamson S.C."/>
            <person name="Barbeau R.A."/>
            <person name="Hamilton E.P."/>
            <person name="Orias E."/>
        </authorList>
    </citation>
    <scope>NUCLEOTIDE SEQUENCE [LARGE SCALE GENOMIC DNA]</scope>
    <source>
        <strain evidence="6">SB210</strain>
    </source>
</reference>
<dbReference type="Proteomes" id="UP000009168">
    <property type="component" value="Unassembled WGS sequence"/>
</dbReference>
<dbReference type="OMA" id="YNEAEVM"/>
<gene>
    <name evidence="5" type="ORF">TTHERM_00455290</name>
</gene>
<evidence type="ECO:0000256" key="2">
    <source>
        <dbReference type="ARBA" id="ARBA00022803"/>
    </source>
</evidence>
<evidence type="ECO:0000256" key="3">
    <source>
        <dbReference type="PROSITE-ProRule" id="PRU00339"/>
    </source>
</evidence>
<dbReference type="InParanoid" id="I7M3Q3"/>
<dbReference type="SMART" id="SM00028">
    <property type="entry name" value="TPR"/>
    <property type="match status" value="8"/>
</dbReference>
<keyword evidence="6" id="KW-1185">Reference proteome</keyword>
<feature type="repeat" description="TPR" evidence="3">
    <location>
        <begin position="256"/>
        <end position="289"/>
    </location>
</feature>
<dbReference type="STRING" id="312017.I7M3Q3"/>
<dbReference type="GeneID" id="7841021"/>
<dbReference type="eggNOG" id="KOG1840">
    <property type="taxonomic scope" value="Eukaryota"/>
</dbReference>